<dbReference type="Proteomes" id="UP000233398">
    <property type="component" value="Unassembled WGS sequence"/>
</dbReference>
<keyword evidence="3" id="KW-1185">Reference proteome</keyword>
<feature type="chain" id="PRO_5014832485" evidence="1">
    <location>
        <begin position="22"/>
        <end position="136"/>
    </location>
</feature>
<feature type="signal peptide" evidence="1">
    <location>
        <begin position="1"/>
        <end position="21"/>
    </location>
</feature>
<sequence>MDLSTLTLFIFSSSLLLFSCAAGENEKSIEEIAKEIDQLIGNAEAESIDQCALMPIGSKPAGGPWGFLVYSKEYTDQEKLENLVEKYNELDAARNEESGGFSTADVATEPQIAIRNGSCFGEGMYAWNPGEVESKM</sequence>
<evidence type="ECO:0000256" key="1">
    <source>
        <dbReference type="SAM" id="SignalP"/>
    </source>
</evidence>
<dbReference type="AlphaFoldDB" id="A0A2N0VIY2"/>
<evidence type="ECO:0000313" key="3">
    <source>
        <dbReference type="Proteomes" id="UP000233398"/>
    </source>
</evidence>
<comment type="caution">
    <text evidence="2">The sequence shown here is derived from an EMBL/GenBank/DDBJ whole genome shotgun (WGS) entry which is preliminary data.</text>
</comment>
<proteinExistence type="predicted"/>
<name>A0A2N0VIY2_9BACT</name>
<dbReference type="EMBL" id="PISP01000001">
    <property type="protein sequence ID" value="PKD44146.1"/>
    <property type="molecule type" value="Genomic_DNA"/>
</dbReference>
<dbReference type="OrthoDB" id="5526158at2"/>
<dbReference type="RefSeq" id="WP_101071436.1">
    <property type="nucleotide sequence ID" value="NZ_PISP01000001.1"/>
</dbReference>
<accession>A0A2N0VIY2</accession>
<reference evidence="2 3" key="1">
    <citation type="submission" date="2017-11" db="EMBL/GenBank/DDBJ databases">
        <title>Rhodohalobacter 15182 sp. nov., isolated from a salt lake.</title>
        <authorList>
            <person name="Han S."/>
        </authorList>
    </citation>
    <scope>NUCLEOTIDE SEQUENCE [LARGE SCALE GENOMIC DNA]</scope>
    <source>
        <strain evidence="2 3">15182</strain>
    </source>
</reference>
<organism evidence="2 3">
    <name type="scientific">Rhodohalobacter barkolensis</name>
    <dbReference type="NCBI Taxonomy" id="2053187"/>
    <lineage>
        <taxon>Bacteria</taxon>
        <taxon>Pseudomonadati</taxon>
        <taxon>Balneolota</taxon>
        <taxon>Balneolia</taxon>
        <taxon>Balneolales</taxon>
        <taxon>Balneolaceae</taxon>
        <taxon>Rhodohalobacter</taxon>
    </lineage>
</organism>
<gene>
    <name evidence="2" type="ORF">CWD77_01370</name>
</gene>
<protein>
    <submittedName>
        <fullName evidence="2">Uncharacterized protein</fullName>
    </submittedName>
</protein>
<keyword evidence="1" id="KW-0732">Signal</keyword>
<evidence type="ECO:0000313" key="2">
    <source>
        <dbReference type="EMBL" id="PKD44146.1"/>
    </source>
</evidence>